<dbReference type="EC" id="3.1.1.74" evidence="3 12"/>
<dbReference type="GO" id="GO:0050525">
    <property type="term" value="F:cutinase activity"/>
    <property type="evidence" value="ECO:0007669"/>
    <property type="project" value="UniProtKB-UniRule"/>
</dbReference>
<feature type="chain" id="PRO_5013266498" description="Cutinase" evidence="14">
    <location>
        <begin position="16"/>
        <end position="294"/>
    </location>
</feature>
<evidence type="ECO:0000256" key="11">
    <source>
        <dbReference type="PIRSR" id="PIRSR611150-2"/>
    </source>
</evidence>
<evidence type="ECO:0000256" key="9">
    <source>
        <dbReference type="ARBA" id="ARBA00034045"/>
    </source>
</evidence>
<evidence type="ECO:0000313" key="15">
    <source>
        <dbReference type="EMBL" id="GAQ35206.1"/>
    </source>
</evidence>
<dbReference type="OMA" id="KEFCAQG"/>
<evidence type="ECO:0000256" key="12">
    <source>
        <dbReference type="RuleBase" id="RU361263"/>
    </source>
</evidence>
<comment type="catalytic activity">
    <reaction evidence="9 12">
        <text>cutin + H2O = cutin monomers.</text>
        <dbReference type="EC" id="3.1.1.74"/>
    </reaction>
</comment>
<dbReference type="SMART" id="SM01110">
    <property type="entry name" value="Cutinase"/>
    <property type="match status" value="1"/>
</dbReference>
<dbReference type="Pfam" id="PF01083">
    <property type="entry name" value="Cutinase"/>
    <property type="match status" value="1"/>
</dbReference>
<feature type="active site" evidence="10">
    <location>
        <position position="259"/>
    </location>
</feature>
<evidence type="ECO:0000256" key="7">
    <source>
        <dbReference type="ARBA" id="ARBA00022801"/>
    </source>
</evidence>
<feature type="disulfide bond" evidence="11">
    <location>
        <begin position="126"/>
        <end position="199"/>
    </location>
</feature>
<dbReference type="VEuPathDB" id="FungiDB:ASPNIDRAFT2_1144378"/>
<keyword evidence="8 11" id="KW-1015">Disulfide bond</keyword>
<dbReference type="Gene3D" id="3.40.50.1820">
    <property type="entry name" value="alpha/beta hydrolase"/>
    <property type="match status" value="1"/>
</dbReference>
<feature type="active site" description="Proton donor/acceptor" evidence="10">
    <location>
        <position position="271"/>
    </location>
</feature>
<evidence type="ECO:0000256" key="13">
    <source>
        <dbReference type="SAM" id="MobiDB-lite"/>
    </source>
</evidence>
<comment type="similarity">
    <text evidence="2 12">Belongs to the cutinase family.</text>
</comment>
<keyword evidence="5 12" id="KW-0964">Secreted</keyword>
<keyword evidence="6 14" id="KW-0732">Signal</keyword>
<feature type="active site" description="Nucleophile" evidence="10">
    <location>
        <position position="210"/>
    </location>
</feature>
<dbReference type="PANTHER" id="PTHR48250:SF2">
    <property type="entry name" value="CUTINASE"/>
    <property type="match status" value="1"/>
</dbReference>
<evidence type="ECO:0000256" key="8">
    <source>
        <dbReference type="ARBA" id="ARBA00023157"/>
    </source>
</evidence>
<evidence type="ECO:0000256" key="14">
    <source>
        <dbReference type="SAM" id="SignalP"/>
    </source>
</evidence>
<gene>
    <name evidence="15" type="ORF">ABL_01103</name>
</gene>
<dbReference type="SUPFAM" id="SSF53474">
    <property type="entry name" value="alpha/beta-Hydrolases"/>
    <property type="match status" value="1"/>
</dbReference>
<dbReference type="InterPro" id="IPR029058">
    <property type="entry name" value="AB_hydrolase_fold"/>
</dbReference>
<protein>
    <recommendedName>
        <fullName evidence="3 12">Cutinase</fullName>
        <ecNumber evidence="3 12">3.1.1.74</ecNumber>
    </recommendedName>
</protein>
<dbReference type="VEuPathDB" id="FungiDB:An02g00730"/>
<dbReference type="InterPro" id="IPR043580">
    <property type="entry name" value="CUTINASE_1"/>
</dbReference>
<dbReference type="VEuPathDB" id="FungiDB:ATCC64974_59570"/>
<dbReference type="PaxDb" id="5061-CADANGAP00001531"/>
<feature type="signal peptide" evidence="14">
    <location>
        <begin position="1"/>
        <end position="15"/>
    </location>
</feature>
<evidence type="ECO:0000256" key="1">
    <source>
        <dbReference type="ARBA" id="ARBA00004613"/>
    </source>
</evidence>
<keyword evidence="4 12" id="KW-0719">Serine esterase</keyword>
<evidence type="ECO:0000256" key="6">
    <source>
        <dbReference type="ARBA" id="ARBA00022729"/>
    </source>
</evidence>
<dbReference type="PANTHER" id="PTHR48250">
    <property type="entry name" value="CUTINASE 2-RELATED"/>
    <property type="match status" value="1"/>
</dbReference>
<evidence type="ECO:0000256" key="5">
    <source>
        <dbReference type="ARBA" id="ARBA00022525"/>
    </source>
</evidence>
<dbReference type="PROSITE" id="PS00155">
    <property type="entry name" value="CUTINASE_1"/>
    <property type="match status" value="1"/>
</dbReference>
<evidence type="ECO:0000256" key="10">
    <source>
        <dbReference type="PIRSR" id="PIRSR611150-1"/>
    </source>
</evidence>
<evidence type="ECO:0000256" key="3">
    <source>
        <dbReference type="ARBA" id="ARBA00013095"/>
    </source>
</evidence>
<dbReference type="GO" id="GO:0016052">
    <property type="term" value="P:carbohydrate catabolic process"/>
    <property type="evidence" value="ECO:0007669"/>
    <property type="project" value="TreeGrafter"/>
</dbReference>
<dbReference type="InterPro" id="IPR011150">
    <property type="entry name" value="Cutinase_monf"/>
</dbReference>
<dbReference type="VEuPathDB" id="FungiDB:M747DRAFT_336820"/>
<comment type="caution">
    <text evidence="15">The sequence shown here is derived from an EMBL/GenBank/DDBJ whole genome shotgun (WGS) entry which is preliminary data.</text>
</comment>
<dbReference type="GO" id="GO:0005576">
    <property type="term" value="C:extracellular region"/>
    <property type="evidence" value="ECO:0007669"/>
    <property type="project" value="UniProtKB-SubCell"/>
</dbReference>
<dbReference type="OrthoDB" id="3225429at2759"/>
<feature type="disulfide bond" evidence="11">
    <location>
        <begin position="255"/>
        <end position="262"/>
    </location>
</feature>
<proteinExistence type="inferred from homology"/>
<dbReference type="InterPro" id="IPR000675">
    <property type="entry name" value="Cutinase/axe"/>
</dbReference>
<name>A0A100I5Q6_ASPNG</name>
<feature type="region of interest" description="Disordered" evidence="13">
    <location>
        <begin position="41"/>
        <end position="96"/>
    </location>
</feature>
<dbReference type="AlphaFoldDB" id="A0A100I5Q6"/>
<reference evidence="16" key="1">
    <citation type="journal article" date="2016" name="Genome Announc.">
        <title>Draft genome sequence of Aspergillus niger strain An76.</title>
        <authorList>
            <person name="Gong W."/>
            <person name="Cheng Z."/>
            <person name="Zhang H."/>
            <person name="Liu L."/>
            <person name="Gao P."/>
            <person name="Wang L."/>
        </authorList>
    </citation>
    <scope>NUCLEOTIDE SEQUENCE [LARGE SCALE GENOMIC DNA]</scope>
    <source>
        <strain evidence="16">An76</strain>
    </source>
</reference>
<evidence type="ECO:0000256" key="2">
    <source>
        <dbReference type="ARBA" id="ARBA00007534"/>
    </source>
</evidence>
<evidence type="ECO:0000313" key="16">
    <source>
        <dbReference type="Proteomes" id="UP000068243"/>
    </source>
</evidence>
<comment type="function">
    <text evidence="12">Catalyzes the hydrolysis of complex carboxylic polyesters found in the cell wall of plants. Degrades cutin, a macromolecule that forms the structure of the plant cuticle.</text>
</comment>
<keyword evidence="7 12" id="KW-0378">Hydrolase</keyword>
<evidence type="ECO:0000256" key="4">
    <source>
        <dbReference type="ARBA" id="ARBA00022487"/>
    </source>
</evidence>
<dbReference type="Proteomes" id="UP000068243">
    <property type="component" value="Unassembled WGS sequence"/>
</dbReference>
<comment type="subcellular location">
    <subcellularLocation>
        <location evidence="1 12">Secreted</location>
    </subcellularLocation>
</comment>
<sequence>MKSFITLSLLATALGAPTSTLQARQFDLSSLTSGLSALTSGSAASSSSGSTGSTGTGSETTTGSSGLSALASLFPSSSTSSTTGSTSGTSDSSSSSDGLSSLLSMFSSSGSGSSTENGVTQHSGSCKKLTFIFARGTTEIGNMGTVVGPEVASELASLTGNQVTVQGVNYPADWEGNVSLGSSGGPTMASYVKEALQQCPNTKVVLGGYSQGSMVVHYAANQLSADQLSGAVLFGDPLKMEGVGKLSSSKVKEFCASGDPVCENGVNVMAHLTYGSDAKEAAQFLVQAAGVSSS</sequence>
<dbReference type="EMBL" id="BCMY01000001">
    <property type="protein sequence ID" value="GAQ35206.1"/>
    <property type="molecule type" value="Genomic_DNA"/>
</dbReference>
<accession>A0A100I5Q6</accession>
<organism evidence="15 16">
    <name type="scientific">Aspergillus niger</name>
    <dbReference type="NCBI Taxonomy" id="5061"/>
    <lineage>
        <taxon>Eukaryota</taxon>
        <taxon>Fungi</taxon>
        <taxon>Dikarya</taxon>
        <taxon>Ascomycota</taxon>
        <taxon>Pezizomycotina</taxon>
        <taxon>Eurotiomycetes</taxon>
        <taxon>Eurotiomycetidae</taxon>
        <taxon>Eurotiales</taxon>
        <taxon>Aspergillaceae</taxon>
        <taxon>Aspergillus</taxon>
        <taxon>Aspergillus subgen. Circumdati</taxon>
    </lineage>
</organism>